<sequence length="186" mass="21106">MPGHRIVLSADRSLMTEFRGEAFFGFLTCAPKEYVPEIFYDKLFAPPVPKNGIEAEYAQYSLRKVEATLSTEFDPKVVHPSCIEQAVGEDTEIVGITVMDPLGIGPVTSSFSFSEDVTPFNNRKLRKFLEKLPEGNYRLVVGGSGAWQFRDEESRRKYGIDHVLLGEFEKEGLDAFKKLWRVKHPK</sequence>
<protein>
    <recommendedName>
        <fullName evidence="3">Radical SAM protein</fullName>
    </recommendedName>
</protein>
<accession>A0A133UQI2</accession>
<evidence type="ECO:0000313" key="1">
    <source>
        <dbReference type="EMBL" id="KXA96387.1"/>
    </source>
</evidence>
<gene>
    <name evidence="1" type="ORF">AKJ37_05355</name>
</gene>
<keyword evidence="2" id="KW-1185">Reference proteome</keyword>
<dbReference type="AlphaFoldDB" id="A0A133UQI2"/>
<reference evidence="1 2" key="1">
    <citation type="journal article" date="2016" name="Sci. Rep.">
        <title>Metabolic traits of an uncultured archaeal lineage -MSBL1- from brine pools of the Red Sea.</title>
        <authorList>
            <person name="Mwirichia R."/>
            <person name="Alam I."/>
            <person name="Rashid M."/>
            <person name="Vinu M."/>
            <person name="Ba-Alawi W."/>
            <person name="Anthony Kamau A."/>
            <person name="Kamanda Ngugi D."/>
            <person name="Goker M."/>
            <person name="Klenk H.P."/>
            <person name="Bajic V."/>
            <person name="Stingl U."/>
        </authorList>
    </citation>
    <scope>NUCLEOTIDE SEQUENCE [LARGE SCALE GENOMIC DNA]</scope>
    <source>
        <strain evidence="1">SCGC-AAA259I09</strain>
    </source>
</reference>
<organism evidence="1 2">
    <name type="scientific">candidate division MSBL1 archaeon SCGC-AAA259I09</name>
    <dbReference type="NCBI Taxonomy" id="1698267"/>
    <lineage>
        <taxon>Archaea</taxon>
        <taxon>Methanobacteriati</taxon>
        <taxon>Methanobacteriota</taxon>
        <taxon>candidate division MSBL1</taxon>
    </lineage>
</organism>
<evidence type="ECO:0000313" key="2">
    <source>
        <dbReference type="Proteomes" id="UP000070463"/>
    </source>
</evidence>
<proteinExistence type="predicted"/>
<name>A0A133UQI2_9EURY</name>
<evidence type="ECO:0008006" key="3">
    <source>
        <dbReference type="Google" id="ProtNLM"/>
    </source>
</evidence>
<comment type="caution">
    <text evidence="1">The sequence shown here is derived from an EMBL/GenBank/DDBJ whole genome shotgun (WGS) entry which is preliminary data.</text>
</comment>
<dbReference type="Proteomes" id="UP000070463">
    <property type="component" value="Unassembled WGS sequence"/>
</dbReference>
<dbReference type="EMBL" id="LHXR01000085">
    <property type="protein sequence ID" value="KXA96387.1"/>
    <property type="molecule type" value="Genomic_DNA"/>
</dbReference>